<dbReference type="InterPro" id="IPR036416">
    <property type="entry name" value="Pept_tRNA_hydro_sf"/>
</dbReference>
<keyword evidence="2" id="KW-0820">tRNA-binding</keyword>
<proteinExistence type="inferred from homology"/>
<dbReference type="Pfam" id="PF01195">
    <property type="entry name" value="Pept_tRNA_hydro"/>
    <property type="match status" value="1"/>
</dbReference>
<dbReference type="Gene3D" id="3.40.50.1470">
    <property type="entry name" value="Peptidyl-tRNA hydrolase"/>
    <property type="match status" value="1"/>
</dbReference>
<organism evidence="7 8">
    <name type="scientific">Colletotrichum sojae</name>
    <dbReference type="NCBI Taxonomy" id="2175907"/>
    <lineage>
        <taxon>Eukaryota</taxon>
        <taxon>Fungi</taxon>
        <taxon>Dikarya</taxon>
        <taxon>Ascomycota</taxon>
        <taxon>Pezizomycotina</taxon>
        <taxon>Sordariomycetes</taxon>
        <taxon>Hypocreomycetidae</taxon>
        <taxon>Glomerellales</taxon>
        <taxon>Glomerellaceae</taxon>
        <taxon>Colletotrichum</taxon>
        <taxon>Colletotrichum orchidearum species complex</taxon>
    </lineage>
</organism>
<keyword evidence="4" id="KW-0694">RNA-binding</keyword>
<dbReference type="SUPFAM" id="SSF53178">
    <property type="entry name" value="Peptidyl-tRNA hydrolase-like"/>
    <property type="match status" value="1"/>
</dbReference>
<name>A0A8H6IWA7_9PEZI</name>
<evidence type="ECO:0000256" key="5">
    <source>
        <dbReference type="ARBA" id="ARBA00038063"/>
    </source>
</evidence>
<evidence type="ECO:0000256" key="3">
    <source>
        <dbReference type="ARBA" id="ARBA00022801"/>
    </source>
</evidence>
<dbReference type="AlphaFoldDB" id="A0A8H6IWA7"/>
<feature type="region of interest" description="Disordered" evidence="6">
    <location>
        <begin position="217"/>
        <end position="243"/>
    </location>
</feature>
<dbReference type="GO" id="GO:0000049">
    <property type="term" value="F:tRNA binding"/>
    <property type="evidence" value="ECO:0007669"/>
    <property type="project" value="UniProtKB-KW"/>
</dbReference>
<evidence type="ECO:0000313" key="8">
    <source>
        <dbReference type="Proteomes" id="UP000652219"/>
    </source>
</evidence>
<keyword evidence="8" id="KW-1185">Reference proteome</keyword>
<comment type="similarity">
    <text evidence="5">Belongs to the PTH family.</text>
</comment>
<dbReference type="PANTHER" id="PTHR17224:SF1">
    <property type="entry name" value="PEPTIDYL-TRNA HYDROLASE"/>
    <property type="match status" value="1"/>
</dbReference>
<dbReference type="GO" id="GO:0004045">
    <property type="term" value="F:peptidyl-tRNA hydrolase activity"/>
    <property type="evidence" value="ECO:0007669"/>
    <property type="project" value="UniProtKB-EC"/>
</dbReference>
<dbReference type="PROSITE" id="PS01196">
    <property type="entry name" value="PEPT_TRNA_HYDROL_2"/>
    <property type="match status" value="1"/>
</dbReference>
<comment type="caution">
    <text evidence="7">The sequence shown here is derived from an EMBL/GenBank/DDBJ whole genome shotgun (WGS) entry which is preliminary data.</text>
</comment>
<evidence type="ECO:0000256" key="4">
    <source>
        <dbReference type="ARBA" id="ARBA00022884"/>
    </source>
</evidence>
<evidence type="ECO:0000256" key="1">
    <source>
        <dbReference type="ARBA" id="ARBA00013260"/>
    </source>
</evidence>
<dbReference type="Proteomes" id="UP000652219">
    <property type="component" value="Unassembled WGS sequence"/>
</dbReference>
<dbReference type="EMBL" id="WIGN01000291">
    <property type="protein sequence ID" value="KAF6801202.1"/>
    <property type="molecule type" value="Genomic_DNA"/>
</dbReference>
<gene>
    <name evidence="7" type="ORF">CSOJ01_11932</name>
</gene>
<accession>A0A8H6IWA7</accession>
<evidence type="ECO:0000313" key="7">
    <source>
        <dbReference type="EMBL" id="KAF6801202.1"/>
    </source>
</evidence>
<dbReference type="InterPro" id="IPR018171">
    <property type="entry name" value="Pept_tRNA_hydro_CS"/>
</dbReference>
<dbReference type="InterPro" id="IPR001328">
    <property type="entry name" value="Pept_tRNA_hydro"/>
</dbReference>
<dbReference type="EC" id="3.1.1.29" evidence="1"/>
<sequence>MASRKILDPRFLLLSLGNPKPYTDTLHSAGHHALRALQAALPAQPAFSKTEAFGKPCQASVGDKFTLVQSPTLMNVSGNFAHGAWKRALSRETEPERLHMVFVHDDMEEELGTIKLREYKTSHRGHNGMKDVKAQMQEKKYPDARWAKISIGIGRPLSRKGDSVTRWVLRPMTEGETVTIERESAAGIMRCLDEWMAKFENQAKRAEALAAARLAAWSGSKSLSKTPSKSKSKSDSDSDSDPA</sequence>
<feature type="compositionally biased region" description="Low complexity" evidence="6">
    <location>
        <begin position="217"/>
        <end position="229"/>
    </location>
</feature>
<dbReference type="PANTHER" id="PTHR17224">
    <property type="entry name" value="PEPTIDYL-TRNA HYDROLASE"/>
    <property type="match status" value="1"/>
</dbReference>
<keyword evidence="3 7" id="KW-0378">Hydrolase</keyword>
<evidence type="ECO:0000256" key="2">
    <source>
        <dbReference type="ARBA" id="ARBA00022555"/>
    </source>
</evidence>
<protein>
    <recommendedName>
        <fullName evidence="1">peptidyl-tRNA hydrolase</fullName>
        <ecNumber evidence="1">3.1.1.29</ecNumber>
    </recommendedName>
</protein>
<reference evidence="7 8" key="1">
    <citation type="journal article" date="2020" name="Phytopathology">
        <title>Genome Sequence Resources of Colletotrichum truncatum, C. plurivorum, C. musicola, and C. sojae: Four Species Pathogenic to Soybean (Glycine max).</title>
        <authorList>
            <person name="Rogerio F."/>
            <person name="Boufleur T.R."/>
            <person name="Ciampi-Guillardi M."/>
            <person name="Sukno S.A."/>
            <person name="Thon M.R."/>
            <person name="Massola Junior N.S."/>
            <person name="Baroncelli R."/>
        </authorList>
    </citation>
    <scope>NUCLEOTIDE SEQUENCE [LARGE SCALE GENOMIC DNA]</scope>
    <source>
        <strain evidence="7 8">LFN0009</strain>
    </source>
</reference>
<evidence type="ECO:0000256" key="6">
    <source>
        <dbReference type="SAM" id="MobiDB-lite"/>
    </source>
</evidence>